<organism evidence="1 2">
    <name type="scientific">Lentzea alba</name>
    <dbReference type="NCBI Taxonomy" id="2714351"/>
    <lineage>
        <taxon>Bacteria</taxon>
        <taxon>Bacillati</taxon>
        <taxon>Actinomycetota</taxon>
        <taxon>Actinomycetes</taxon>
        <taxon>Pseudonocardiales</taxon>
        <taxon>Pseudonocardiaceae</taxon>
        <taxon>Lentzea</taxon>
    </lineage>
</organism>
<keyword evidence="2" id="KW-1185">Reference proteome</keyword>
<evidence type="ECO:0000313" key="2">
    <source>
        <dbReference type="Proteomes" id="UP000481360"/>
    </source>
</evidence>
<dbReference type="EMBL" id="JAAMPJ010000002">
    <property type="protein sequence ID" value="NGY59210.1"/>
    <property type="molecule type" value="Genomic_DNA"/>
</dbReference>
<sequence>MLGRNVRYARRVSRPWPDFRPGPLGALKAWWRRRVPRRAEDITFVPPVSSHQHEFETPLPSAVYGLDFQIKLIVNWRLDLATGLRHNSPKNAAIHHILQRAKEISGKAMLVHHAALQVQLGDELATERQVPGTHVWARAEQVKISVNEDDLEMARKHIELLRNSTFKLAERDVERAEIRYLRDEVLTDVGTATIWWLQRNGYRVEEAVKLSGHLAELVKIAQLEPTTHWAESLVSSVERALPELEDRHRKDLRQHLAKALSVYGGSRVAAEFADQIGLPAGEQHTNGHV</sequence>
<protein>
    <submittedName>
        <fullName evidence="1">Uncharacterized protein</fullName>
    </submittedName>
</protein>
<proteinExistence type="predicted"/>
<dbReference type="Proteomes" id="UP000481360">
    <property type="component" value="Unassembled WGS sequence"/>
</dbReference>
<name>A0A7C9RNS6_9PSEU</name>
<gene>
    <name evidence="1" type="ORF">G7043_09770</name>
</gene>
<evidence type="ECO:0000313" key="1">
    <source>
        <dbReference type="EMBL" id="NGY59210.1"/>
    </source>
</evidence>
<accession>A0A7C9RNS6</accession>
<comment type="caution">
    <text evidence="1">The sequence shown here is derived from an EMBL/GenBank/DDBJ whole genome shotgun (WGS) entry which is preliminary data.</text>
</comment>
<reference evidence="1 2" key="1">
    <citation type="submission" date="2020-03" db="EMBL/GenBank/DDBJ databases">
        <title>Isolation and identification of active actinomycetes.</title>
        <authorList>
            <person name="Sun X."/>
        </authorList>
    </citation>
    <scope>NUCLEOTIDE SEQUENCE [LARGE SCALE GENOMIC DNA]</scope>
    <source>
        <strain evidence="1 2">NEAU-D13</strain>
    </source>
</reference>
<dbReference type="AlphaFoldDB" id="A0A7C9RNS6"/>